<dbReference type="InterPro" id="IPR008331">
    <property type="entry name" value="Ferritin_DPS_dom"/>
</dbReference>
<dbReference type="GO" id="GO:0010043">
    <property type="term" value="P:response to zinc ion"/>
    <property type="evidence" value="ECO:0007669"/>
    <property type="project" value="EnsemblPlants"/>
</dbReference>
<reference evidence="16 17" key="1">
    <citation type="submission" date="2013-09" db="EMBL/GenBank/DDBJ databases">
        <title>Corchorus capsularis genome sequencing.</title>
        <authorList>
            <person name="Alam M."/>
            <person name="Haque M.S."/>
            <person name="Islam M.S."/>
            <person name="Emdad E.M."/>
            <person name="Islam M.M."/>
            <person name="Ahmed B."/>
            <person name="Halim A."/>
            <person name="Hossen Q.M.M."/>
            <person name="Hossain M.Z."/>
            <person name="Ahmed R."/>
            <person name="Khan M.M."/>
            <person name="Islam R."/>
            <person name="Rashid M.M."/>
            <person name="Khan S.A."/>
            <person name="Rahman M.S."/>
            <person name="Alam M."/>
        </authorList>
    </citation>
    <scope>NUCLEOTIDE SEQUENCE [LARGE SCALE GENOMIC DNA]</scope>
    <source>
        <strain evidence="17">cv. CVL-1</strain>
        <tissue evidence="16">Whole seedling</tissue>
    </source>
</reference>
<comment type="function">
    <text evidence="10">Stores iron in a soluble, non-toxic, readily available form. Important for iron homeostasis. Has ferroxidase activity. Iron is taken up in the ferrous form and deposited as ferric hydroxides after oxidation.</text>
</comment>
<dbReference type="GO" id="GO:0009617">
    <property type="term" value="P:response to bacterium"/>
    <property type="evidence" value="ECO:0007669"/>
    <property type="project" value="EnsemblPlants"/>
</dbReference>
<dbReference type="PROSITE" id="PS00540">
    <property type="entry name" value="FERRITIN_1"/>
    <property type="match status" value="1"/>
</dbReference>
<protein>
    <recommendedName>
        <fullName evidence="14">Ferritin</fullName>
        <ecNumber evidence="14">1.16.3.1</ecNumber>
    </recommendedName>
</protein>
<keyword evidence="7" id="KW-0809">Transit peptide</keyword>
<evidence type="ECO:0000256" key="10">
    <source>
        <dbReference type="ARBA" id="ARBA00025111"/>
    </source>
</evidence>
<evidence type="ECO:0000313" key="17">
    <source>
        <dbReference type="Proteomes" id="UP000188268"/>
    </source>
</evidence>
<dbReference type="GO" id="GO:0004322">
    <property type="term" value="F:ferroxidase activity"/>
    <property type="evidence" value="ECO:0007669"/>
    <property type="project" value="UniProtKB-EC"/>
</dbReference>
<evidence type="ECO:0000313" key="16">
    <source>
        <dbReference type="EMBL" id="OMO84957.1"/>
    </source>
</evidence>
<dbReference type="Gramene" id="OMO84957">
    <property type="protein sequence ID" value="OMO84957"/>
    <property type="gene ID" value="CCACVL1_10513"/>
</dbReference>
<accession>A0A1R3IQW2</accession>
<evidence type="ECO:0000256" key="8">
    <source>
        <dbReference type="ARBA" id="ARBA00023002"/>
    </source>
</evidence>
<dbReference type="SUPFAM" id="SSF47240">
    <property type="entry name" value="Ferritin-like"/>
    <property type="match status" value="1"/>
</dbReference>
<evidence type="ECO:0000256" key="13">
    <source>
        <dbReference type="PIRSR" id="PIRSR601519-1"/>
    </source>
</evidence>
<dbReference type="GO" id="GO:0042802">
    <property type="term" value="F:identical protein binding"/>
    <property type="evidence" value="ECO:0007669"/>
    <property type="project" value="EnsemblPlants"/>
</dbReference>
<feature type="binding site" evidence="13">
    <location>
        <position position="149"/>
    </location>
    <ligand>
        <name>Fe cation</name>
        <dbReference type="ChEBI" id="CHEBI:24875"/>
        <label>1</label>
    </ligand>
</feature>
<evidence type="ECO:0000256" key="12">
    <source>
        <dbReference type="ARBA" id="ARBA00047990"/>
    </source>
</evidence>
<dbReference type="GO" id="GO:0015979">
    <property type="term" value="P:photosynthesis"/>
    <property type="evidence" value="ECO:0007669"/>
    <property type="project" value="EnsemblPlants"/>
</dbReference>
<evidence type="ECO:0000256" key="1">
    <source>
        <dbReference type="ARBA" id="ARBA00004229"/>
    </source>
</evidence>
<dbReference type="GO" id="GO:0060586">
    <property type="term" value="P:multicellular organismal-level iron ion homeostasis"/>
    <property type="evidence" value="ECO:0007669"/>
    <property type="project" value="EnsemblPlants"/>
</dbReference>
<comment type="catalytic activity">
    <reaction evidence="12 14">
        <text>4 Fe(2+) + O2 + 4 H(+) = 4 Fe(3+) + 2 H2O</text>
        <dbReference type="Rhea" id="RHEA:11148"/>
        <dbReference type="ChEBI" id="CHEBI:15377"/>
        <dbReference type="ChEBI" id="CHEBI:15378"/>
        <dbReference type="ChEBI" id="CHEBI:15379"/>
        <dbReference type="ChEBI" id="CHEBI:29033"/>
        <dbReference type="ChEBI" id="CHEBI:29034"/>
        <dbReference type="EC" id="1.16.3.1"/>
    </reaction>
</comment>
<feature type="binding site" evidence="13">
    <location>
        <position position="198"/>
    </location>
    <ligand>
        <name>Fe cation</name>
        <dbReference type="ChEBI" id="CHEBI:24875"/>
        <label>1</label>
    </ligand>
</feature>
<dbReference type="InterPro" id="IPR009040">
    <property type="entry name" value="Ferritin-like_diiron"/>
</dbReference>
<dbReference type="FunFam" id="1.20.1260.10:FF:000006">
    <property type="entry name" value="Ferritin"/>
    <property type="match status" value="1"/>
</dbReference>
<comment type="function">
    <text evidence="14">Stores iron in a soluble, non-toxic, readily available form. Important for iron homeostasis. Iron is taken up in the ferrous form and deposited as ferric hydroxides after oxidation.</text>
</comment>
<keyword evidence="3 14" id="KW-0409">Iron storage</keyword>
<evidence type="ECO:0000256" key="11">
    <source>
        <dbReference type="ARBA" id="ARBA00026060"/>
    </source>
</evidence>
<dbReference type="CDD" id="cd01056">
    <property type="entry name" value="Euk_Ferritin"/>
    <property type="match status" value="1"/>
</dbReference>
<dbReference type="GO" id="GO:0042542">
    <property type="term" value="P:response to hydrogen peroxide"/>
    <property type="evidence" value="ECO:0007669"/>
    <property type="project" value="EnsemblPlants"/>
</dbReference>
<keyword evidence="17" id="KW-1185">Reference proteome</keyword>
<dbReference type="GO" id="GO:0019904">
    <property type="term" value="F:protein domain specific binding"/>
    <property type="evidence" value="ECO:0007669"/>
    <property type="project" value="EnsemblPlants"/>
</dbReference>
<comment type="similarity">
    <text evidence="2 14">Belongs to the ferritin family.</text>
</comment>
<evidence type="ECO:0000256" key="3">
    <source>
        <dbReference type="ARBA" id="ARBA00022434"/>
    </source>
</evidence>
<dbReference type="GO" id="GO:0010039">
    <property type="term" value="P:response to iron ion"/>
    <property type="evidence" value="ECO:0007669"/>
    <property type="project" value="EnsemblPlants"/>
</dbReference>
<dbReference type="GO" id="GO:0009507">
    <property type="term" value="C:chloroplast"/>
    <property type="evidence" value="ECO:0007669"/>
    <property type="project" value="UniProtKB-SubCell"/>
</dbReference>
<evidence type="ECO:0000256" key="4">
    <source>
        <dbReference type="ARBA" id="ARBA00022528"/>
    </source>
</evidence>
<dbReference type="GO" id="GO:0009908">
    <property type="term" value="P:flower development"/>
    <property type="evidence" value="ECO:0007669"/>
    <property type="project" value="EnsemblPlants"/>
</dbReference>
<dbReference type="EC" id="1.16.3.1" evidence="14"/>
<dbReference type="STRING" id="210143.A0A1R3IQW2"/>
<comment type="caution">
    <text evidence="16">The sequence shown here is derived from an EMBL/GenBank/DDBJ whole genome shotgun (WGS) entry which is preliminary data.</text>
</comment>
<dbReference type="InterPro" id="IPR014034">
    <property type="entry name" value="Ferritin_CS"/>
</dbReference>
<dbReference type="OrthoDB" id="186462at2759"/>
<evidence type="ECO:0000256" key="9">
    <source>
        <dbReference type="ARBA" id="ARBA00023004"/>
    </source>
</evidence>
<dbReference type="Gene3D" id="1.20.1260.10">
    <property type="match status" value="1"/>
</dbReference>
<dbReference type="EMBL" id="AWWV01009655">
    <property type="protein sequence ID" value="OMO84957.1"/>
    <property type="molecule type" value="Genomic_DNA"/>
</dbReference>
<dbReference type="InterPro" id="IPR012347">
    <property type="entry name" value="Ferritin-like"/>
</dbReference>
<proteinExistence type="inferred from homology"/>
<evidence type="ECO:0000256" key="5">
    <source>
        <dbReference type="ARBA" id="ARBA00022640"/>
    </source>
</evidence>
<evidence type="ECO:0000256" key="7">
    <source>
        <dbReference type="ARBA" id="ARBA00022946"/>
    </source>
</evidence>
<sequence length="270" mass="30379">MFLRSVSSFSVQTKQGDVLFSSLKGSPALSSSKLSSDFPSSSALRFPPVKDGRAIRVSASSGTNNTALTGVVFEPFEEVKKAELEIPIAPQVSLARQKYEDECEAAINEQINVEYNVSYVYHSLYAYFDRDNVALKGLAKFFKESSEEEREHAEKLMEYQNKRGGRVKLHSILTPPSEFEHVEKGDALYAMELALSLEKLTNEKLLCLHKVAEQSDDPQMQEFIESEFLNEQVEAIKKISEYVAQLRRVGKGHGVWHFDQMLLHDGAAVH</sequence>
<evidence type="ECO:0000256" key="6">
    <source>
        <dbReference type="ARBA" id="ARBA00022723"/>
    </source>
</evidence>
<dbReference type="GO" id="GO:0008198">
    <property type="term" value="F:ferrous iron binding"/>
    <property type="evidence" value="ECO:0007669"/>
    <property type="project" value="TreeGrafter"/>
</dbReference>
<dbReference type="InterPro" id="IPR009078">
    <property type="entry name" value="Ferritin-like_SF"/>
</dbReference>
<feature type="binding site" evidence="13">
    <location>
        <position position="232"/>
    </location>
    <ligand>
        <name>Fe cation</name>
        <dbReference type="ChEBI" id="CHEBI:24875"/>
        <label>1</label>
    </ligand>
</feature>
<keyword evidence="4" id="KW-0150">Chloroplast</keyword>
<evidence type="ECO:0000259" key="15">
    <source>
        <dbReference type="PROSITE" id="PS50905"/>
    </source>
</evidence>
<gene>
    <name evidence="16" type="ORF">CCACVL1_10513</name>
</gene>
<keyword evidence="8 14" id="KW-0560">Oxidoreductase</keyword>
<dbReference type="Pfam" id="PF00210">
    <property type="entry name" value="Ferritin"/>
    <property type="match status" value="1"/>
</dbReference>
<dbReference type="AlphaFoldDB" id="A0A1R3IQW2"/>
<keyword evidence="5" id="KW-0934">Plastid</keyword>
<dbReference type="GO" id="GO:0006879">
    <property type="term" value="P:intracellular iron ion homeostasis"/>
    <property type="evidence" value="ECO:0007669"/>
    <property type="project" value="UniProtKB-KW"/>
</dbReference>
<dbReference type="GO" id="GO:0009409">
    <property type="term" value="P:response to cold"/>
    <property type="evidence" value="ECO:0007669"/>
    <property type="project" value="EnsemblPlants"/>
</dbReference>
<dbReference type="PANTHER" id="PTHR11431">
    <property type="entry name" value="FERRITIN"/>
    <property type="match status" value="1"/>
</dbReference>
<feature type="domain" description="Ferritin-like diiron" evidence="15">
    <location>
        <begin position="97"/>
        <end position="250"/>
    </location>
</feature>
<feature type="binding site" evidence="13">
    <location>
        <position position="114"/>
    </location>
    <ligand>
        <name>Fe cation</name>
        <dbReference type="ChEBI" id="CHEBI:24875"/>
        <label>1</label>
    </ligand>
</feature>
<dbReference type="GO" id="GO:0048366">
    <property type="term" value="P:leaf development"/>
    <property type="evidence" value="ECO:0007669"/>
    <property type="project" value="EnsemblPlants"/>
</dbReference>
<comment type="subunit">
    <text evidence="11">Oligomer of 24 subunits. There are two types of subunits: L (light) chain and H (heavy) chain. The major chain can be light or heavy, depending on the species and tissue type. The functional molecule forms a roughly spherical shell with a diameter of 12 nm and contains a central cavity into which the insoluble mineral iron core is deposited.</text>
</comment>
<dbReference type="Proteomes" id="UP000188268">
    <property type="component" value="Unassembled WGS sequence"/>
</dbReference>
<dbReference type="InterPro" id="IPR001519">
    <property type="entry name" value="Ferritin"/>
</dbReference>
<organism evidence="16 17">
    <name type="scientific">Corchorus capsularis</name>
    <name type="common">Jute</name>
    <dbReference type="NCBI Taxonomy" id="210143"/>
    <lineage>
        <taxon>Eukaryota</taxon>
        <taxon>Viridiplantae</taxon>
        <taxon>Streptophyta</taxon>
        <taxon>Embryophyta</taxon>
        <taxon>Tracheophyta</taxon>
        <taxon>Spermatophyta</taxon>
        <taxon>Magnoliopsida</taxon>
        <taxon>eudicotyledons</taxon>
        <taxon>Gunneridae</taxon>
        <taxon>Pentapetalae</taxon>
        <taxon>rosids</taxon>
        <taxon>malvids</taxon>
        <taxon>Malvales</taxon>
        <taxon>Malvaceae</taxon>
        <taxon>Grewioideae</taxon>
        <taxon>Apeibeae</taxon>
        <taxon>Corchorus</taxon>
    </lineage>
</organism>
<keyword evidence="6 13" id="KW-0479">Metal-binding</keyword>
<dbReference type="PANTHER" id="PTHR11431:SF123">
    <property type="entry name" value="FERRITIN"/>
    <property type="match status" value="1"/>
</dbReference>
<dbReference type="GO" id="GO:0008199">
    <property type="term" value="F:ferric iron binding"/>
    <property type="evidence" value="ECO:0007669"/>
    <property type="project" value="InterPro"/>
</dbReference>
<dbReference type="GO" id="GO:0006826">
    <property type="term" value="P:iron ion transport"/>
    <property type="evidence" value="ECO:0007669"/>
    <property type="project" value="EnsemblPlants"/>
</dbReference>
<comment type="subcellular location">
    <subcellularLocation>
        <location evidence="1">Plastid</location>
        <location evidence="1">Chloroplast</location>
    </subcellularLocation>
</comment>
<dbReference type="PROSITE" id="PS50905">
    <property type="entry name" value="FERRITIN_LIKE"/>
    <property type="match status" value="1"/>
</dbReference>
<evidence type="ECO:0000256" key="14">
    <source>
        <dbReference type="RuleBase" id="RU361145"/>
    </source>
</evidence>
<name>A0A1R3IQW2_COCAP</name>
<keyword evidence="9 13" id="KW-0408">Iron</keyword>
<feature type="binding site" evidence="13">
    <location>
        <position position="152"/>
    </location>
    <ligand>
        <name>Fe cation</name>
        <dbReference type="ChEBI" id="CHEBI:24875"/>
        <label>1</label>
    </ligand>
</feature>
<evidence type="ECO:0000256" key="2">
    <source>
        <dbReference type="ARBA" id="ARBA00007513"/>
    </source>
</evidence>
<dbReference type="OMA" id="NHLVNIE"/>